<dbReference type="CDD" id="cd05466">
    <property type="entry name" value="PBP2_LTTR_substrate"/>
    <property type="match status" value="1"/>
</dbReference>
<dbReference type="Gene3D" id="1.10.10.10">
    <property type="entry name" value="Winged helix-like DNA-binding domain superfamily/Winged helix DNA-binding domain"/>
    <property type="match status" value="1"/>
</dbReference>
<evidence type="ECO:0000313" key="7">
    <source>
        <dbReference type="Proteomes" id="UP000031978"/>
    </source>
</evidence>
<dbReference type="GO" id="GO:0003677">
    <property type="term" value="F:DNA binding"/>
    <property type="evidence" value="ECO:0007669"/>
    <property type="project" value="UniProtKB-KW"/>
</dbReference>
<dbReference type="InterPro" id="IPR050950">
    <property type="entry name" value="HTH-type_LysR_regulators"/>
</dbReference>
<keyword evidence="3" id="KW-0238">DNA-binding</keyword>
<evidence type="ECO:0000256" key="3">
    <source>
        <dbReference type="ARBA" id="ARBA00023125"/>
    </source>
</evidence>
<dbReference type="PRINTS" id="PR00039">
    <property type="entry name" value="HTHLYSR"/>
</dbReference>
<dbReference type="InterPro" id="IPR005119">
    <property type="entry name" value="LysR_subst-bd"/>
</dbReference>
<keyword evidence="2" id="KW-0805">Transcription regulation</keyword>
<dbReference type="InterPro" id="IPR036388">
    <property type="entry name" value="WH-like_DNA-bd_sf"/>
</dbReference>
<dbReference type="PANTHER" id="PTHR30419:SF24">
    <property type="entry name" value="HTH-TYPE TRANSCRIPTIONAL REGULATOR CZCR"/>
    <property type="match status" value="1"/>
</dbReference>
<dbReference type="InterPro" id="IPR036390">
    <property type="entry name" value="WH_DNA-bd_sf"/>
</dbReference>
<dbReference type="PANTHER" id="PTHR30419">
    <property type="entry name" value="HTH-TYPE TRANSCRIPTIONAL REGULATOR YBHD"/>
    <property type="match status" value="1"/>
</dbReference>
<dbReference type="SUPFAM" id="SSF46785">
    <property type="entry name" value="Winged helix' DNA-binding domain"/>
    <property type="match status" value="1"/>
</dbReference>
<dbReference type="EMBL" id="JXCL01000003">
    <property type="protein sequence ID" value="KIL25516.1"/>
    <property type="molecule type" value="Genomic_DNA"/>
</dbReference>
<evidence type="ECO:0000256" key="4">
    <source>
        <dbReference type="ARBA" id="ARBA00023163"/>
    </source>
</evidence>
<dbReference type="RefSeq" id="WP_235355539.1">
    <property type="nucleotide sequence ID" value="NZ_JXCL01000003.1"/>
</dbReference>
<evidence type="ECO:0000256" key="2">
    <source>
        <dbReference type="ARBA" id="ARBA00023015"/>
    </source>
</evidence>
<gene>
    <name evidence="6" type="ORF">B4127_4096</name>
</gene>
<dbReference type="Gene3D" id="3.40.190.290">
    <property type="match status" value="1"/>
</dbReference>
<evidence type="ECO:0000313" key="6">
    <source>
        <dbReference type="EMBL" id="KIL25516.1"/>
    </source>
</evidence>
<accession>A0AB34R265</accession>
<protein>
    <recommendedName>
        <fullName evidence="5">HTH lysR-type domain-containing protein</fullName>
    </recommendedName>
</protein>
<evidence type="ECO:0000259" key="5">
    <source>
        <dbReference type="PROSITE" id="PS50931"/>
    </source>
</evidence>
<name>A0AB34R265_BACPU</name>
<reference evidence="6 7" key="1">
    <citation type="submission" date="2014-12" db="EMBL/GenBank/DDBJ databases">
        <title>Draft Genome Sequences of Five Spore-Forming Food Isolates of Bacillus pumilus.</title>
        <authorList>
            <person name="de Jong A."/>
            <person name="van Heel A.J."/>
            <person name="Montalban-Lopez M."/>
            <person name="Krawczyk A.O."/>
            <person name="Berendsen E.M."/>
            <person name="Wells-Bennik M."/>
            <person name="Kuipers O.P."/>
        </authorList>
    </citation>
    <scope>NUCLEOTIDE SEQUENCE [LARGE SCALE GENOMIC DNA]</scope>
    <source>
        <strain evidence="6 7">B4127</strain>
    </source>
</reference>
<dbReference type="Pfam" id="PF03466">
    <property type="entry name" value="LysR_substrate"/>
    <property type="match status" value="1"/>
</dbReference>
<dbReference type="GO" id="GO:0003700">
    <property type="term" value="F:DNA-binding transcription factor activity"/>
    <property type="evidence" value="ECO:0007669"/>
    <property type="project" value="InterPro"/>
</dbReference>
<dbReference type="Proteomes" id="UP000031978">
    <property type="component" value="Unassembled WGS sequence"/>
</dbReference>
<comment type="similarity">
    <text evidence="1">Belongs to the LysR transcriptional regulatory family.</text>
</comment>
<sequence length="290" mass="32710">MTKLITFQYKVFLTVVECGSFTKAGEKLGLTQSGVSHNIAKLESELGVVLLRRNRNGLSLTDAGERVMPHIRQIVHHASLLEQEAALIQGMEVGSIKIGTFSSFSSKMLPQLIHRFTKGYPNIQVELYEGGYEEIEEWIASGTVDVGFLTRPSREFETVPLFQDELVVLMQEDHRLNKKKVIEVDSLQDESFIMPKAGCDLLIKKLLKERGVKPQVLFEIGDNNTLISMVQEGLGVTIIPTLILPPQMSHTKVIRLETSVYREINLAFKSFKVASPSTKRWIEVVKDHFQ</sequence>
<organism evidence="6 7">
    <name type="scientific">Bacillus pumilus</name>
    <name type="common">Bacillus mesentericus</name>
    <dbReference type="NCBI Taxonomy" id="1408"/>
    <lineage>
        <taxon>Bacteria</taxon>
        <taxon>Bacillati</taxon>
        <taxon>Bacillota</taxon>
        <taxon>Bacilli</taxon>
        <taxon>Bacillales</taxon>
        <taxon>Bacillaceae</taxon>
        <taxon>Bacillus</taxon>
    </lineage>
</organism>
<dbReference type="AlphaFoldDB" id="A0AB34R265"/>
<comment type="caution">
    <text evidence="6">The sequence shown here is derived from an EMBL/GenBank/DDBJ whole genome shotgun (WGS) entry which is preliminary data.</text>
</comment>
<dbReference type="InterPro" id="IPR000847">
    <property type="entry name" value="LysR_HTH_N"/>
</dbReference>
<evidence type="ECO:0000256" key="1">
    <source>
        <dbReference type="ARBA" id="ARBA00009437"/>
    </source>
</evidence>
<keyword evidence="4" id="KW-0804">Transcription</keyword>
<dbReference type="PROSITE" id="PS50931">
    <property type="entry name" value="HTH_LYSR"/>
    <property type="match status" value="1"/>
</dbReference>
<feature type="domain" description="HTH lysR-type" evidence="5">
    <location>
        <begin position="10"/>
        <end position="61"/>
    </location>
</feature>
<proteinExistence type="inferred from homology"/>
<dbReference type="FunFam" id="1.10.10.10:FF:000001">
    <property type="entry name" value="LysR family transcriptional regulator"/>
    <property type="match status" value="1"/>
</dbReference>
<dbReference type="Pfam" id="PF00126">
    <property type="entry name" value="HTH_1"/>
    <property type="match status" value="1"/>
</dbReference>
<dbReference type="SUPFAM" id="SSF53850">
    <property type="entry name" value="Periplasmic binding protein-like II"/>
    <property type="match status" value="1"/>
</dbReference>
<dbReference type="GO" id="GO:0005829">
    <property type="term" value="C:cytosol"/>
    <property type="evidence" value="ECO:0007669"/>
    <property type="project" value="TreeGrafter"/>
</dbReference>